<dbReference type="PANTHER" id="PTHR34590">
    <property type="entry name" value="OS03G0124300 PROTEIN-RELATED"/>
    <property type="match status" value="1"/>
</dbReference>
<evidence type="ECO:0000256" key="4">
    <source>
        <dbReference type="ARBA" id="ARBA00022989"/>
    </source>
</evidence>
<dbReference type="PANTHER" id="PTHR34590:SF10">
    <property type="entry name" value="RECEPTOR-LIKE PROTEIN KINASE HERK 1"/>
    <property type="match status" value="1"/>
</dbReference>
<sequence length="603" mass="64005">LQRRKTLLRTNYLISCGSDADTPVGQRVFVGDDSGSVTLTASHSAAVKAPPNSVVSGSDDDAALYQTARVFTAPSSYAFKISNRGRHFVRLHFFPFASPRYDLAAASFKVSTQDAVLIDSFNAPSSPVRDEFLLDVDRDTLIITFVPESGGLAFVNAVEVVSVPGGGGLMDDPAETLVPAGGQRRLAVAVPPLQTAGRLNGYGGLRQLFDEAPDIVYATAREMDMSNWVDTSKQMTWQFDVGDQPAASYLVRLHLCDIVGDDALAVPYFMDFIVESSDPTGKISINVGSSSTMKRNSTLPGPILNGIEIMRMNFSSGSVVVVVEPVTWLKKHQLAIVVGSLCGGAFAVASVAAVLFVVLRKKKEGKVLPEPSPSPPPSTPWIPLVDRLSFLSGRRPSTTIGTGSSGPPSFTIPSSSSSNTTGGGGSPMPMGQLEEIVDRRVAGEVRPAALLKYGETVARCLAERGADRPPMEDVVWSLKFVARLQDGGDGLDFSDVNSLNMVTQLAPASSTSDHSISGGDILHWILSNNVLALSAMSTPTMQGLLLTLGVGLRFPLLDGEGLLLGLRFPLLDGEGLLLGLRLSRGLLIGLRLSRGLLLGLRLS</sequence>
<feature type="transmembrane region" description="Helical" evidence="8">
    <location>
        <begin position="334"/>
        <end position="359"/>
    </location>
</feature>
<feature type="region of interest" description="Disordered" evidence="7">
    <location>
        <begin position="396"/>
        <end position="431"/>
    </location>
</feature>
<evidence type="ECO:0000256" key="2">
    <source>
        <dbReference type="ARBA" id="ARBA00022692"/>
    </source>
</evidence>
<keyword evidence="2 8" id="KW-0812">Transmembrane</keyword>
<proteinExistence type="predicted"/>
<keyword evidence="10" id="KW-1185">Reference proteome</keyword>
<evidence type="ECO:0000313" key="9">
    <source>
        <dbReference type="EMBL" id="TVU21763.1"/>
    </source>
</evidence>
<evidence type="ECO:0000256" key="8">
    <source>
        <dbReference type="SAM" id="Phobius"/>
    </source>
</evidence>
<dbReference type="AlphaFoldDB" id="A0A5J9UDI8"/>
<gene>
    <name evidence="9" type="ORF">EJB05_31420</name>
</gene>
<keyword evidence="3" id="KW-0732">Signal</keyword>
<accession>A0A5J9UDI8</accession>
<reference evidence="9 10" key="1">
    <citation type="journal article" date="2019" name="Sci. Rep.">
        <title>A high-quality genome of Eragrostis curvula grass provides insights into Poaceae evolution and supports new strategies to enhance forage quality.</title>
        <authorList>
            <person name="Carballo J."/>
            <person name="Santos B.A.C.M."/>
            <person name="Zappacosta D."/>
            <person name="Garbus I."/>
            <person name="Selva J.P."/>
            <person name="Gallo C.A."/>
            <person name="Diaz A."/>
            <person name="Albertini E."/>
            <person name="Caccamo M."/>
            <person name="Echenique V."/>
        </authorList>
    </citation>
    <scope>NUCLEOTIDE SEQUENCE [LARGE SCALE GENOMIC DNA]</scope>
    <source>
        <strain evidence="10">cv. Victoria</strain>
        <tissue evidence="9">Leaf</tissue>
    </source>
</reference>
<comment type="subcellular location">
    <subcellularLocation>
        <location evidence="1">Membrane</location>
        <topology evidence="1">Single-pass membrane protein</topology>
    </subcellularLocation>
</comment>
<keyword evidence="5 8" id="KW-0472">Membrane</keyword>
<keyword evidence="6" id="KW-0325">Glycoprotein</keyword>
<dbReference type="Gene3D" id="2.60.120.430">
    <property type="entry name" value="Galactose-binding lectin"/>
    <property type="match status" value="1"/>
</dbReference>
<feature type="compositionally biased region" description="Low complexity" evidence="7">
    <location>
        <begin position="396"/>
        <end position="420"/>
    </location>
</feature>
<dbReference type="Proteomes" id="UP000324897">
    <property type="component" value="Unassembled WGS sequence"/>
</dbReference>
<evidence type="ECO:0000256" key="6">
    <source>
        <dbReference type="ARBA" id="ARBA00023180"/>
    </source>
</evidence>
<dbReference type="FunFam" id="2.60.120.430:FF:000005">
    <property type="entry name" value="Putative receptor-like protein kinase"/>
    <property type="match status" value="1"/>
</dbReference>
<evidence type="ECO:0000256" key="3">
    <source>
        <dbReference type="ARBA" id="ARBA00022729"/>
    </source>
</evidence>
<comment type="caution">
    <text evidence="9">The sequence shown here is derived from an EMBL/GenBank/DDBJ whole genome shotgun (WGS) entry which is preliminary data.</text>
</comment>
<organism evidence="9 10">
    <name type="scientific">Eragrostis curvula</name>
    <name type="common">weeping love grass</name>
    <dbReference type="NCBI Taxonomy" id="38414"/>
    <lineage>
        <taxon>Eukaryota</taxon>
        <taxon>Viridiplantae</taxon>
        <taxon>Streptophyta</taxon>
        <taxon>Embryophyta</taxon>
        <taxon>Tracheophyta</taxon>
        <taxon>Spermatophyta</taxon>
        <taxon>Magnoliopsida</taxon>
        <taxon>Liliopsida</taxon>
        <taxon>Poales</taxon>
        <taxon>Poaceae</taxon>
        <taxon>PACMAD clade</taxon>
        <taxon>Chloridoideae</taxon>
        <taxon>Eragrostideae</taxon>
        <taxon>Eragrostidinae</taxon>
        <taxon>Eragrostis</taxon>
    </lineage>
</organism>
<dbReference type="GO" id="GO:0004714">
    <property type="term" value="F:transmembrane receptor protein tyrosine kinase activity"/>
    <property type="evidence" value="ECO:0007669"/>
    <property type="project" value="InterPro"/>
</dbReference>
<evidence type="ECO:0000256" key="1">
    <source>
        <dbReference type="ARBA" id="ARBA00004167"/>
    </source>
</evidence>
<keyword evidence="4 8" id="KW-1133">Transmembrane helix</keyword>
<evidence type="ECO:0000256" key="7">
    <source>
        <dbReference type="SAM" id="MobiDB-lite"/>
    </source>
</evidence>
<protein>
    <submittedName>
        <fullName evidence="9">Uncharacterized protein</fullName>
    </submittedName>
</protein>
<dbReference type="OrthoDB" id="4062651at2759"/>
<evidence type="ECO:0000313" key="10">
    <source>
        <dbReference type="Proteomes" id="UP000324897"/>
    </source>
</evidence>
<evidence type="ECO:0000256" key="5">
    <source>
        <dbReference type="ARBA" id="ARBA00023136"/>
    </source>
</evidence>
<name>A0A5J9UDI8_9POAL</name>
<dbReference type="InterPro" id="IPR045272">
    <property type="entry name" value="ANXUR1/2-like"/>
</dbReference>
<feature type="non-terminal residue" evidence="9">
    <location>
        <position position="1"/>
    </location>
</feature>
<dbReference type="EMBL" id="RWGY01000026">
    <property type="protein sequence ID" value="TVU21763.1"/>
    <property type="molecule type" value="Genomic_DNA"/>
</dbReference>
<dbReference type="GO" id="GO:0016020">
    <property type="term" value="C:membrane"/>
    <property type="evidence" value="ECO:0007669"/>
    <property type="project" value="UniProtKB-SubCell"/>
</dbReference>